<dbReference type="STRING" id="1341695.BBOMB_1372"/>
<evidence type="ECO:0000313" key="3">
    <source>
        <dbReference type="EMBL" id="KFF30518.1"/>
    </source>
</evidence>
<keyword evidence="4" id="KW-1185">Reference proteome</keyword>
<keyword evidence="1" id="KW-0378">Hydrolase</keyword>
<organism evidence="3 4">
    <name type="scientific">Bifidobacterium bombi DSM 19703</name>
    <dbReference type="NCBI Taxonomy" id="1341695"/>
    <lineage>
        <taxon>Bacteria</taxon>
        <taxon>Bacillati</taxon>
        <taxon>Actinomycetota</taxon>
        <taxon>Actinomycetes</taxon>
        <taxon>Bifidobacteriales</taxon>
        <taxon>Bifidobacteriaceae</taxon>
        <taxon>Bifidobacterium</taxon>
    </lineage>
</organism>
<dbReference type="PANTHER" id="PTHR48081">
    <property type="entry name" value="AB HYDROLASE SUPERFAMILY PROTEIN C4A8.06C"/>
    <property type="match status" value="1"/>
</dbReference>
<dbReference type="EMBL" id="ATLK01000002">
    <property type="protein sequence ID" value="KFF30518.1"/>
    <property type="molecule type" value="Genomic_DNA"/>
</dbReference>
<feature type="domain" description="BD-FAE-like" evidence="2">
    <location>
        <begin position="78"/>
        <end position="184"/>
    </location>
</feature>
<dbReference type="InterPro" id="IPR050300">
    <property type="entry name" value="GDXG_lipolytic_enzyme"/>
</dbReference>
<dbReference type="OrthoDB" id="9803828at2"/>
<gene>
    <name evidence="3" type="ORF">BBOMB_1372</name>
</gene>
<comment type="caution">
    <text evidence="3">The sequence shown here is derived from an EMBL/GenBank/DDBJ whole genome shotgun (WGS) entry which is preliminary data.</text>
</comment>
<evidence type="ECO:0000259" key="2">
    <source>
        <dbReference type="Pfam" id="PF20434"/>
    </source>
</evidence>
<dbReference type="GO" id="GO:0016787">
    <property type="term" value="F:hydrolase activity"/>
    <property type="evidence" value="ECO:0007669"/>
    <property type="project" value="UniProtKB-KW"/>
</dbReference>
<dbReference type="Proteomes" id="UP000028730">
    <property type="component" value="Unassembled WGS sequence"/>
</dbReference>
<dbReference type="InterPro" id="IPR029058">
    <property type="entry name" value="AB_hydrolase_fold"/>
</dbReference>
<dbReference type="AlphaFoldDB" id="A0A086BNK4"/>
<proteinExistence type="predicted"/>
<sequence>MAGVLALTDEERLRSEEWTEIDGDLKGVEPGLARAVVSARVGMAKADCPRSHYWRVPEDVDCFDDIPYLDDGIRGHKLDVYLPHDAVLRGGHALPVYVDIHGGGFTYGYKELNRNFNVNLAEQGFAVLSLSYRPFPQIDFLGQLRDVFSAFSWIGEHLGDYPVDSGSLFITGDSAGGTLGLYALAIESSDAMSRAFGIERSGLRWKGAALVSGLFDLTSYVDLAAGRPPRDPAQVFDGWEVLAPAMFRGLVGDAEHYVDLGTLTDEVELPSVFLNTSSDDFIECHSLRLASELSRHGRDFELHDVYAPKGRALGHVYPVCMSWLPESQETLRRIREFSYGRI</sequence>
<dbReference type="RefSeq" id="WP_044087634.1">
    <property type="nucleotide sequence ID" value="NZ_ATLK01000002.1"/>
</dbReference>
<evidence type="ECO:0000313" key="4">
    <source>
        <dbReference type="Proteomes" id="UP000028730"/>
    </source>
</evidence>
<dbReference type="Pfam" id="PF20434">
    <property type="entry name" value="BD-FAE"/>
    <property type="match status" value="1"/>
</dbReference>
<dbReference type="InterPro" id="IPR049492">
    <property type="entry name" value="BD-FAE-like_dom"/>
</dbReference>
<accession>A0A086BNK4</accession>
<dbReference type="SUPFAM" id="SSF53474">
    <property type="entry name" value="alpha/beta-Hydrolases"/>
    <property type="match status" value="1"/>
</dbReference>
<name>A0A086BNK4_9BIFI</name>
<dbReference type="Gene3D" id="3.40.50.1820">
    <property type="entry name" value="alpha/beta hydrolase"/>
    <property type="match status" value="1"/>
</dbReference>
<dbReference type="eggNOG" id="COG0657">
    <property type="taxonomic scope" value="Bacteria"/>
</dbReference>
<reference evidence="3 4" key="1">
    <citation type="journal article" date="2014" name="Appl. Environ. Microbiol.">
        <title>Genomic encyclopedia of type strains of the genus Bifidobacterium.</title>
        <authorList>
            <person name="Milani C."/>
            <person name="Lugli G.A."/>
            <person name="Duranti S."/>
            <person name="Turroni F."/>
            <person name="Bottacini F."/>
            <person name="Mangifesta M."/>
            <person name="Sanchez B."/>
            <person name="Viappiani A."/>
            <person name="Mancabelli L."/>
            <person name="Taminiau B."/>
            <person name="Delcenserie V."/>
            <person name="Barrangou R."/>
            <person name="Margolles A."/>
            <person name="van Sinderen D."/>
            <person name="Ventura M."/>
        </authorList>
    </citation>
    <scope>NUCLEOTIDE SEQUENCE [LARGE SCALE GENOMIC DNA]</scope>
    <source>
        <strain evidence="3 4">DSM 19703</strain>
    </source>
</reference>
<evidence type="ECO:0000256" key="1">
    <source>
        <dbReference type="ARBA" id="ARBA00022801"/>
    </source>
</evidence>
<protein>
    <submittedName>
        <fullName evidence="3">Esterase/lipase-like protein</fullName>
    </submittedName>
</protein>